<evidence type="ECO:0000313" key="8">
    <source>
        <dbReference type="Proteomes" id="UP000184063"/>
    </source>
</evidence>
<dbReference type="VEuPathDB" id="FungiDB:ASPFODRAFT_52804"/>
<keyword evidence="3 5" id="KW-0408">Iron</keyword>
<dbReference type="InterPro" id="IPR050668">
    <property type="entry name" value="Cytochrome_b5"/>
</dbReference>
<dbReference type="PROSITE" id="PS50255">
    <property type="entry name" value="CYTOCHROME_B5_2"/>
    <property type="match status" value="1"/>
</dbReference>
<dbReference type="GO" id="GO:0046872">
    <property type="term" value="F:metal ion binding"/>
    <property type="evidence" value="ECO:0007669"/>
    <property type="project" value="UniProtKB-UniRule"/>
</dbReference>
<comment type="similarity">
    <text evidence="4 5">Belongs to the cytochrome b5 family.</text>
</comment>
<dbReference type="Pfam" id="PF00173">
    <property type="entry name" value="Cyt-b5"/>
    <property type="match status" value="1"/>
</dbReference>
<keyword evidence="1 5" id="KW-0349">Heme</keyword>
<gene>
    <name evidence="7" type="ORF">ASPFODRAFT_52804</name>
</gene>
<dbReference type="SUPFAM" id="SSF55856">
    <property type="entry name" value="Cytochrome b5-like heme/steroid binding domain"/>
    <property type="match status" value="1"/>
</dbReference>
<sequence length="154" mass="17989">MMGWFSRYTKLRTEASIHPDREYHKPESEHVEQVEQSLSYQLPIVNVSISDAELPFIPAFVVHQQRTTEDPKRKRCLIVVDNIVYDCTDYLSEHPGGETVIRSFNGEDCSWQFWRFHSRSTLKTWGHSLRVGRTAGVQIRYKEPPRFVGGSEDF</sequence>
<dbReference type="OrthoDB" id="260519at2759"/>
<dbReference type="GO" id="GO:0020037">
    <property type="term" value="F:heme binding"/>
    <property type="evidence" value="ECO:0007669"/>
    <property type="project" value="UniProtKB-UniRule"/>
</dbReference>
<accession>A0A1M3T1I3</accession>
<dbReference type="InterPro" id="IPR036400">
    <property type="entry name" value="Cyt_B5-like_heme/steroid_sf"/>
</dbReference>
<protein>
    <recommendedName>
        <fullName evidence="6">Cytochrome b5 heme-binding domain-containing protein</fullName>
    </recommendedName>
</protein>
<organism evidence="7 8">
    <name type="scientific">Aspergillus luchuensis (strain CBS 106.47)</name>
    <dbReference type="NCBI Taxonomy" id="1137211"/>
    <lineage>
        <taxon>Eukaryota</taxon>
        <taxon>Fungi</taxon>
        <taxon>Dikarya</taxon>
        <taxon>Ascomycota</taxon>
        <taxon>Pezizomycotina</taxon>
        <taxon>Eurotiomycetes</taxon>
        <taxon>Eurotiomycetidae</taxon>
        <taxon>Eurotiales</taxon>
        <taxon>Aspergillaceae</taxon>
        <taxon>Aspergillus</taxon>
        <taxon>Aspergillus subgen. Circumdati</taxon>
    </lineage>
</organism>
<name>A0A1M3T1I3_ASPLC</name>
<keyword evidence="2 5" id="KW-0479">Metal-binding</keyword>
<dbReference type="InterPro" id="IPR018506">
    <property type="entry name" value="Cyt_B5_heme-BS"/>
</dbReference>
<dbReference type="GO" id="GO:0016020">
    <property type="term" value="C:membrane"/>
    <property type="evidence" value="ECO:0007669"/>
    <property type="project" value="TreeGrafter"/>
</dbReference>
<proteinExistence type="inferred from homology"/>
<evidence type="ECO:0000256" key="3">
    <source>
        <dbReference type="ARBA" id="ARBA00023004"/>
    </source>
</evidence>
<evidence type="ECO:0000256" key="2">
    <source>
        <dbReference type="ARBA" id="ARBA00022723"/>
    </source>
</evidence>
<dbReference type="PROSITE" id="PS00191">
    <property type="entry name" value="CYTOCHROME_B5_1"/>
    <property type="match status" value="1"/>
</dbReference>
<evidence type="ECO:0000256" key="5">
    <source>
        <dbReference type="RuleBase" id="RU362121"/>
    </source>
</evidence>
<reference evidence="8" key="1">
    <citation type="journal article" date="2017" name="Genome Biol.">
        <title>Comparative genomics reveals high biological diversity and specific adaptations in the industrially and medically important fungal genus Aspergillus.</title>
        <authorList>
            <person name="de Vries R.P."/>
            <person name="Riley R."/>
            <person name="Wiebenga A."/>
            <person name="Aguilar-Osorio G."/>
            <person name="Amillis S."/>
            <person name="Uchima C.A."/>
            <person name="Anderluh G."/>
            <person name="Asadollahi M."/>
            <person name="Askin M."/>
            <person name="Barry K."/>
            <person name="Battaglia E."/>
            <person name="Bayram O."/>
            <person name="Benocci T."/>
            <person name="Braus-Stromeyer S.A."/>
            <person name="Caldana C."/>
            <person name="Canovas D."/>
            <person name="Cerqueira G.C."/>
            <person name="Chen F."/>
            <person name="Chen W."/>
            <person name="Choi C."/>
            <person name="Clum A."/>
            <person name="Dos Santos R.A."/>
            <person name="Damasio A.R."/>
            <person name="Diallinas G."/>
            <person name="Emri T."/>
            <person name="Fekete E."/>
            <person name="Flipphi M."/>
            <person name="Freyberg S."/>
            <person name="Gallo A."/>
            <person name="Gournas C."/>
            <person name="Habgood R."/>
            <person name="Hainaut M."/>
            <person name="Harispe M.L."/>
            <person name="Henrissat B."/>
            <person name="Hilden K.S."/>
            <person name="Hope R."/>
            <person name="Hossain A."/>
            <person name="Karabika E."/>
            <person name="Karaffa L."/>
            <person name="Karanyi Z."/>
            <person name="Krasevec N."/>
            <person name="Kuo A."/>
            <person name="Kusch H."/>
            <person name="LaButti K."/>
            <person name="Lagendijk E.L."/>
            <person name="Lapidus A."/>
            <person name="Levasseur A."/>
            <person name="Lindquist E."/>
            <person name="Lipzen A."/>
            <person name="Logrieco A.F."/>
            <person name="MacCabe A."/>
            <person name="Maekelae M.R."/>
            <person name="Malavazi I."/>
            <person name="Melin P."/>
            <person name="Meyer V."/>
            <person name="Mielnichuk N."/>
            <person name="Miskei M."/>
            <person name="Molnar A.P."/>
            <person name="Mule G."/>
            <person name="Ngan C.Y."/>
            <person name="Orejas M."/>
            <person name="Orosz E."/>
            <person name="Ouedraogo J.P."/>
            <person name="Overkamp K.M."/>
            <person name="Park H.-S."/>
            <person name="Perrone G."/>
            <person name="Piumi F."/>
            <person name="Punt P.J."/>
            <person name="Ram A.F."/>
            <person name="Ramon A."/>
            <person name="Rauscher S."/>
            <person name="Record E."/>
            <person name="Riano-Pachon D.M."/>
            <person name="Robert V."/>
            <person name="Roehrig J."/>
            <person name="Ruller R."/>
            <person name="Salamov A."/>
            <person name="Salih N.S."/>
            <person name="Samson R.A."/>
            <person name="Sandor E."/>
            <person name="Sanguinetti M."/>
            <person name="Schuetze T."/>
            <person name="Sepcic K."/>
            <person name="Shelest E."/>
            <person name="Sherlock G."/>
            <person name="Sophianopoulou V."/>
            <person name="Squina F.M."/>
            <person name="Sun H."/>
            <person name="Susca A."/>
            <person name="Todd R.B."/>
            <person name="Tsang A."/>
            <person name="Unkles S.E."/>
            <person name="van de Wiele N."/>
            <person name="van Rossen-Uffink D."/>
            <person name="Oliveira J.V."/>
            <person name="Vesth T.C."/>
            <person name="Visser J."/>
            <person name="Yu J.-H."/>
            <person name="Zhou M."/>
            <person name="Andersen M.R."/>
            <person name="Archer D.B."/>
            <person name="Baker S.E."/>
            <person name="Benoit I."/>
            <person name="Brakhage A.A."/>
            <person name="Braus G.H."/>
            <person name="Fischer R."/>
            <person name="Frisvad J.C."/>
            <person name="Goldman G.H."/>
            <person name="Houbraken J."/>
            <person name="Oakley B."/>
            <person name="Pocsi I."/>
            <person name="Scazzocchio C."/>
            <person name="Seiboth B."/>
            <person name="vanKuyk P.A."/>
            <person name="Wortman J."/>
            <person name="Dyer P.S."/>
            <person name="Grigoriev I.V."/>
        </authorList>
    </citation>
    <scope>NUCLEOTIDE SEQUENCE [LARGE SCALE GENOMIC DNA]</scope>
    <source>
        <strain evidence="8">CBS 106.47</strain>
    </source>
</reference>
<dbReference type="Proteomes" id="UP000184063">
    <property type="component" value="Unassembled WGS sequence"/>
</dbReference>
<dbReference type="AlphaFoldDB" id="A0A1M3T1I3"/>
<evidence type="ECO:0000313" key="7">
    <source>
        <dbReference type="EMBL" id="OJZ80602.1"/>
    </source>
</evidence>
<dbReference type="Gene3D" id="3.10.120.10">
    <property type="entry name" value="Cytochrome b5-like heme/steroid binding domain"/>
    <property type="match status" value="1"/>
</dbReference>
<evidence type="ECO:0000259" key="6">
    <source>
        <dbReference type="PROSITE" id="PS50255"/>
    </source>
</evidence>
<dbReference type="EMBL" id="KV878253">
    <property type="protein sequence ID" value="OJZ80602.1"/>
    <property type="molecule type" value="Genomic_DNA"/>
</dbReference>
<evidence type="ECO:0000256" key="1">
    <source>
        <dbReference type="ARBA" id="ARBA00022617"/>
    </source>
</evidence>
<evidence type="ECO:0000256" key="4">
    <source>
        <dbReference type="ARBA" id="ARBA00038168"/>
    </source>
</evidence>
<dbReference type="InterPro" id="IPR001199">
    <property type="entry name" value="Cyt_B5-like_heme/steroid-bd"/>
</dbReference>
<dbReference type="SMART" id="SM01117">
    <property type="entry name" value="Cyt-b5"/>
    <property type="match status" value="1"/>
</dbReference>
<dbReference type="PANTHER" id="PTHR19359">
    <property type="entry name" value="CYTOCHROME B5"/>
    <property type="match status" value="1"/>
</dbReference>
<dbReference type="PANTHER" id="PTHR19359:SF95">
    <property type="entry name" value="CYTOCHROME B5 TYPE B"/>
    <property type="match status" value="1"/>
</dbReference>
<feature type="domain" description="Cytochrome b5 heme-binding" evidence="6">
    <location>
        <begin position="63"/>
        <end position="135"/>
    </location>
</feature>